<evidence type="ECO:0000313" key="2">
    <source>
        <dbReference type="EMBL" id="HAG5359072.1"/>
    </source>
</evidence>
<protein>
    <submittedName>
        <fullName evidence="1">Uncharacterized protein</fullName>
    </submittedName>
</protein>
<comment type="caution">
    <text evidence="1">The sequence shown here is derived from an EMBL/GenBank/DDBJ whole genome shotgun (WGS) entry which is preliminary data.</text>
</comment>
<sequence length="69" mass="7901">MSPATLEQIDDCGMLCDVEYISYAVIKNLKKHLDELYICIGNNKVMLPNYGEMYRYGEPVAHRCGIDNQ</sequence>
<evidence type="ECO:0000313" key="1">
    <source>
        <dbReference type="EMBL" id="HAG1883181.1"/>
    </source>
</evidence>
<gene>
    <name evidence="2" type="ORF">G8O64_004795</name>
    <name evidence="1" type="ORF">G8V93_004777</name>
</gene>
<accession>A0A759H4S7</accession>
<name>A0A759H4S7_SALER</name>
<dbReference type="AlphaFoldDB" id="A0A759H4S7"/>
<dbReference type="EMBL" id="DAAXOF010000037">
    <property type="protein sequence ID" value="HAG1883181.1"/>
    <property type="molecule type" value="Genomic_DNA"/>
</dbReference>
<proteinExistence type="predicted"/>
<reference evidence="1" key="2">
    <citation type="submission" date="2020-02" db="EMBL/GenBank/DDBJ databases">
        <authorList>
            <consortium name="NCBI Pathogen Detection Project"/>
        </authorList>
    </citation>
    <scope>NUCLEOTIDE SEQUENCE</scope>
    <source>
        <strain evidence="2">MA.CK_98/00010293</strain>
        <strain evidence="1">MA.CK_98/00011463</strain>
    </source>
</reference>
<dbReference type="EMBL" id="DAAYQT010000038">
    <property type="protein sequence ID" value="HAG5359072.1"/>
    <property type="molecule type" value="Genomic_DNA"/>
</dbReference>
<organism evidence="1">
    <name type="scientific">Salmonella enterica</name>
    <name type="common">Salmonella choleraesuis</name>
    <dbReference type="NCBI Taxonomy" id="28901"/>
    <lineage>
        <taxon>Bacteria</taxon>
        <taxon>Pseudomonadati</taxon>
        <taxon>Pseudomonadota</taxon>
        <taxon>Gammaproteobacteria</taxon>
        <taxon>Enterobacterales</taxon>
        <taxon>Enterobacteriaceae</taxon>
        <taxon>Salmonella</taxon>
    </lineage>
</organism>
<reference evidence="1" key="1">
    <citation type="journal article" date="2018" name="Genome Biol.">
        <title>SKESA: strategic k-mer extension for scrupulous assemblies.</title>
        <authorList>
            <person name="Souvorov A."/>
            <person name="Agarwala R."/>
            <person name="Lipman D.J."/>
        </authorList>
    </citation>
    <scope>NUCLEOTIDE SEQUENCE</scope>
    <source>
        <strain evidence="2">MA.CK_98/00010293</strain>
        <strain evidence="1">MA.CK_98/00011463</strain>
    </source>
</reference>